<dbReference type="EMBL" id="MN739102">
    <property type="protein sequence ID" value="QHS88710.1"/>
    <property type="molecule type" value="Genomic_DNA"/>
</dbReference>
<organism evidence="1">
    <name type="scientific">viral metagenome</name>
    <dbReference type="NCBI Taxonomy" id="1070528"/>
    <lineage>
        <taxon>unclassified sequences</taxon>
        <taxon>metagenomes</taxon>
        <taxon>organismal metagenomes</taxon>
    </lineage>
</organism>
<reference evidence="1" key="1">
    <citation type="journal article" date="2020" name="Nature">
        <title>Giant virus diversity and host interactions through global metagenomics.</title>
        <authorList>
            <person name="Schulz F."/>
            <person name="Roux S."/>
            <person name="Paez-Espino D."/>
            <person name="Jungbluth S."/>
            <person name="Walsh D.A."/>
            <person name="Denef V.J."/>
            <person name="McMahon K.D."/>
            <person name="Konstantinidis K.T."/>
            <person name="Eloe-Fadrosh E.A."/>
            <person name="Kyrpides N.C."/>
            <person name="Woyke T."/>
        </authorList>
    </citation>
    <scope>NUCLEOTIDE SEQUENCE</scope>
    <source>
        <strain evidence="1">GVMAG-M-3300010158-59</strain>
    </source>
</reference>
<evidence type="ECO:0000313" key="1">
    <source>
        <dbReference type="EMBL" id="QHS88710.1"/>
    </source>
</evidence>
<accession>A0A6C0B9J1</accession>
<protein>
    <submittedName>
        <fullName evidence="1">Uncharacterized protein</fullName>
    </submittedName>
</protein>
<name>A0A6C0B9J1_9ZZZZ</name>
<proteinExistence type="predicted"/>
<dbReference type="AlphaFoldDB" id="A0A6C0B9J1"/>
<sequence length="521" mass="60852">MDFSNFSISWSSMAEILPNIETPNYDVFTELDNSWNESIQKYGPYIIDHRIKHDLFLYFHLIKNMCDNKKLTIKNPLHLENNQSEVISSDIYFITRYSDNYNHGHAIPKYYPVDLIANYYFENENIVVGIFLGTGDVGFHITVAYIIYYNQSKLVLFHHLNERLDHQSYPYYLPKIYDIIKNINTDTIKNEVSLVRSIDGYSFGLFHTLCSFVNGIYLLDSVGIQSNIDEVILGPNDPFLIEQYYRNKYENITFVKEVPVDGFDCNKLYKGVLFKYGHFHVTNKFSEFVKSYISRAMPISDEYKNEIQYILNNFYPIFSINLRCLTCEIKDQDIVISELINKLKEIYPNSFFLIGGFLGDHNEEILNKLNSTIGITSINYSNTLNEYLKVFASIQKKISHQDIKSLINLKINNVLEYTKLVSFSINMNAGYTCIETILNDISSVYFGTKWIDHNKRIWYISKKNYKEPFYIDDAEKINFISINIYDKITCEISSDTLVNLIIDYDKSNNNILSNINSNSNI</sequence>